<dbReference type="EMBL" id="NBIU01000032">
    <property type="protein sequence ID" value="PZT47486.1"/>
    <property type="molecule type" value="Genomic_DNA"/>
</dbReference>
<reference evidence="1 2" key="1">
    <citation type="submission" date="2017-03" db="EMBL/GenBank/DDBJ databases">
        <title>Genomic and clinical evidence uncovers the enterohepatic species Helicobacter valdiviensis as a potential human intestinal pathogen.</title>
        <authorList>
            <person name="Fresia P."/>
            <person name="Jara R."/>
            <person name="Sierra R."/>
            <person name="Ferres I."/>
            <person name="Greif G."/>
            <person name="Iraola G."/>
            <person name="Collado L."/>
        </authorList>
    </citation>
    <scope>NUCLEOTIDE SEQUENCE [LARGE SCALE GENOMIC DNA]</scope>
    <source>
        <strain evidence="1 2">WBE14</strain>
    </source>
</reference>
<sequence length="110" mass="12758">MEKHHIIPRSIYHILLGEKYRLLEESIIELANQKTARPKPGKILYHSAHPNYTLQIESLLDDLHIDENTDVETLKEFIEVIYNYLDEINNDPEGGEVVSIDEISLAHLIQ</sequence>
<accession>A0A2W6NJD6</accession>
<comment type="caution">
    <text evidence="1">The sequence shown here is derived from an EMBL/GenBank/DDBJ whole genome shotgun (WGS) entry which is preliminary data.</text>
</comment>
<proteinExistence type="predicted"/>
<protein>
    <submittedName>
        <fullName evidence="1">Uncharacterized protein</fullName>
    </submittedName>
</protein>
<dbReference type="Proteomes" id="UP000249746">
    <property type="component" value="Unassembled WGS sequence"/>
</dbReference>
<keyword evidence="2" id="KW-1185">Reference proteome</keyword>
<evidence type="ECO:0000313" key="1">
    <source>
        <dbReference type="EMBL" id="PZT47486.1"/>
    </source>
</evidence>
<dbReference type="OrthoDB" id="9895004at2"/>
<organism evidence="1 2">
    <name type="scientific">Helicobacter valdiviensis</name>
    <dbReference type="NCBI Taxonomy" id="1458358"/>
    <lineage>
        <taxon>Bacteria</taxon>
        <taxon>Pseudomonadati</taxon>
        <taxon>Campylobacterota</taxon>
        <taxon>Epsilonproteobacteria</taxon>
        <taxon>Campylobacterales</taxon>
        <taxon>Helicobacteraceae</taxon>
        <taxon>Helicobacter</taxon>
    </lineage>
</organism>
<gene>
    <name evidence="1" type="ORF">B6S12_08820</name>
</gene>
<dbReference type="RefSeq" id="WP_111230436.1">
    <property type="nucleotide sequence ID" value="NZ_NBIU01000032.1"/>
</dbReference>
<dbReference type="AlphaFoldDB" id="A0A2W6NJD6"/>
<name>A0A2W6NJD6_9HELI</name>
<evidence type="ECO:0000313" key="2">
    <source>
        <dbReference type="Proteomes" id="UP000249746"/>
    </source>
</evidence>